<comment type="caution">
    <text evidence="2">The sequence shown here is derived from an EMBL/GenBank/DDBJ whole genome shotgun (WGS) entry which is preliminary data.</text>
</comment>
<feature type="region of interest" description="Disordered" evidence="1">
    <location>
        <begin position="69"/>
        <end position="101"/>
    </location>
</feature>
<feature type="region of interest" description="Disordered" evidence="1">
    <location>
        <begin position="152"/>
        <end position="172"/>
    </location>
</feature>
<proteinExistence type="predicted"/>
<name>A0A699J000_TANCI</name>
<evidence type="ECO:0000313" key="2">
    <source>
        <dbReference type="EMBL" id="GEZ99399.1"/>
    </source>
</evidence>
<feature type="compositionally biased region" description="Basic and acidic residues" evidence="1">
    <location>
        <begin position="69"/>
        <end position="82"/>
    </location>
</feature>
<organism evidence="2">
    <name type="scientific">Tanacetum cinerariifolium</name>
    <name type="common">Dalmatian daisy</name>
    <name type="synonym">Chrysanthemum cinerariifolium</name>
    <dbReference type="NCBI Taxonomy" id="118510"/>
    <lineage>
        <taxon>Eukaryota</taxon>
        <taxon>Viridiplantae</taxon>
        <taxon>Streptophyta</taxon>
        <taxon>Embryophyta</taxon>
        <taxon>Tracheophyta</taxon>
        <taxon>Spermatophyta</taxon>
        <taxon>Magnoliopsida</taxon>
        <taxon>eudicotyledons</taxon>
        <taxon>Gunneridae</taxon>
        <taxon>Pentapetalae</taxon>
        <taxon>asterids</taxon>
        <taxon>campanulids</taxon>
        <taxon>Asterales</taxon>
        <taxon>Asteraceae</taxon>
        <taxon>Asteroideae</taxon>
        <taxon>Anthemideae</taxon>
        <taxon>Anthemidinae</taxon>
        <taxon>Tanacetum</taxon>
    </lineage>
</organism>
<gene>
    <name evidence="2" type="ORF">Tci_571372</name>
</gene>
<reference evidence="2" key="1">
    <citation type="journal article" date="2019" name="Sci. Rep.">
        <title>Draft genome of Tanacetum cinerariifolium, the natural source of mosquito coil.</title>
        <authorList>
            <person name="Yamashiro T."/>
            <person name="Shiraishi A."/>
            <person name="Satake H."/>
            <person name="Nakayama K."/>
        </authorList>
    </citation>
    <scope>NUCLEOTIDE SEQUENCE</scope>
</reference>
<evidence type="ECO:0008006" key="3">
    <source>
        <dbReference type="Google" id="ProtNLM"/>
    </source>
</evidence>
<dbReference type="EMBL" id="BKCJ010352834">
    <property type="protein sequence ID" value="GEZ99399.1"/>
    <property type="molecule type" value="Genomic_DNA"/>
</dbReference>
<dbReference type="AlphaFoldDB" id="A0A699J000"/>
<evidence type="ECO:0000256" key="1">
    <source>
        <dbReference type="SAM" id="MobiDB-lite"/>
    </source>
</evidence>
<protein>
    <recommendedName>
        <fullName evidence="3">Reverse transcriptase domain-containing protein</fullName>
    </recommendedName>
</protein>
<sequence>DLAEYINTPSWNHPAFYNNDNEDYTIAITPDFLIMNSLSMGDEHLCTISETKLDELIKSSVENLVLNPRESDGLSDIGKEPNSENSDDVIESFSPSPIPVEGSDSLMEEIDIFLTPDDSIPPGIENDDYGFEGGIIFLEELLSNDSPSLSDNESFHFDVPSSPRPPVKPSDDGIYFKPDTRVLTVKVVGDIFEHYVHLPRLLPTQPTLALNEEKSPHLLSHRGFKASQLIFDFSKSLMMIYRGDSPTLDVSYLHFYPP</sequence>
<accession>A0A699J000</accession>
<feature type="non-terminal residue" evidence="2">
    <location>
        <position position="1"/>
    </location>
</feature>